<keyword evidence="1" id="KW-0472">Membrane</keyword>
<dbReference type="EMBL" id="JAHLKM010000030">
    <property type="protein sequence ID" value="MCQ4334606.1"/>
    <property type="molecule type" value="Genomic_DNA"/>
</dbReference>
<organism evidence="2 3">
    <name type="scientific">Natronomonas aquatica</name>
    <dbReference type="NCBI Taxonomy" id="2841590"/>
    <lineage>
        <taxon>Archaea</taxon>
        <taxon>Methanobacteriati</taxon>
        <taxon>Methanobacteriota</taxon>
        <taxon>Stenosarchaea group</taxon>
        <taxon>Halobacteria</taxon>
        <taxon>Halobacteriales</taxon>
        <taxon>Natronomonadaceae</taxon>
        <taxon>Natronomonas</taxon>
    </lineage>
</organism>
<reference evidence="2" key="1">
    <citation type="journal article" date="2023" name="Front. Microbiol.">
        <title>Genomic-based phylogenetic and metabolic analyses of the genus Natronomonas, and description of Natronomonas aquatica sp. nov.</title>
        <authorList>
            <person name="Garcia-Roldan A."/>
            <person name="Duran-Viseras A."/>
            <person name="de la Haba R.R."/>
            <person name="Corral P."/>
            <person name="Sanchez-Porro C."/>
            <person name="Ventosa A."/>
        </authorList>
    </citation>
    <scope>NUCLEOTIDE SEQUENCE</scope>
    <source>
        <strain evidence="2">F2-12</strain>
    </source>
</reference>
<proteinExistence type="predicted"/>
<name>A0A9R1CW88_9EURY</name>
<dbReference type="AlphaFoldDB" id="A0A9R1CW88"/>
<gene>
    <name evidence="2" type="ORF">KM295_14195</name>
</gene>
<dbReference type="Proteomes" id="UP001139494">
    <property type="component" value="Unassembled WGS sequence"/>
</dbReference>
<keyword evidence="3" id="KW-1185">Reference proteome</keyword>
<dbReference type="RefSeq" id="WP_256030669.1">
    <property type="nucleotide sequence ID" value="NZ_JAHLKM010000030.1"/>
</dbReference>
<keyword evidence="1" id="KW-1133">Transmembrane helix</keyword>
<evidence type="ECO:0000313" key="2">
    <source>
        <dbReference type="EMBL" id="MCQ4334606.1"/>
    </source>
</evidence>
<sequence>MRGSIWTIAAAGITLGLLPALLDVSPSDDTGQAAIDLTSAIGPIIGLMFFVGVLAVVVSVITSDGF</sequence>
<evidence type="ECO:0000313" key="3">
    <source>
        <dbReference type="Proteomes" id="UP001139494"/>
    </source>
</evidence>
<protein>
    <submittedName>
        <fullName evidence="2">Uncharacterized protein</fullName>
    </submittedName>
</protein>
<comment type="caution">
    <text evidence="2">The sequence shown here is derived from an EMBL/GenBank/DDBJ whole genome shotgun (WGS) entry which is preliminary data.</text>
</comment>
<evidence type="ECO:0000256" key="1">
    <source>
        <dbReference type="SAM" id="Phobius"/>
    </source>
</evidence>
<feature type="transmembrane region" description="Helical" evidence="1">
    <location>
        <begin position="38"/>
        <end position="61"/>
    </location>
</feature>
<keyword evidence="1" id="KW-0812">Transmembrane</keyword>
<accession>A0A9R1CW88</accession>